<reference evidence="2" key="2">
    <citation type="submission" date="2023-09" db="PDB data bank">
        <title>Crystal structure of a novel porphyran-binding carbohydrate binding module.</title>
        <authorList>
            <person name="Mei X.W."/>
            <person name="Chang Y.G."/>
        </authorList>
    </citation>
    <scope>X-RAY CRYSTALLOGRAPHY (1.75 ANGSTROMS) OF 451-558</scope>
</reference>
<evidence type="ECO:0007829" key="2">
    <source>
        <dbReference type="PDB" id="8WAE"/>
    </source>
</evidence>
<keyword evidence="2" id="KW-0002">3D-structure</keyword>
<sequence length="809" mass="88379">MNEPFVHASDYYSGPWNIAEEDRIKLQMAKVFAAIGKKIHDTPALNNMKIIGYSAAWPSLEISDFAHWDENMKMFMDVAGADMDAFSTHLYDGVNVTGQNNQRSGSNSEAILDLIETYSHTKWGTVKPHAITEYGAIASGYGDNYSDVASIQTVRSINHMLFNLLDRENKIEISIPFITDKSLWHLTAANNYQPYSAALFIPTNLGQPNVAGWKYAPKIHFYELWKNVKGNRVHVTTDNPDIQIQGFADGNKLYVALNNLDDANQTVNLDFVSGLGGFQNVTKKSLKIYDTTAPVMNISTSSTAPGSITLIGGETVVFEYQFSSAITFDNTIRDRKYYTSKHLQAINANTTINFNFNTVQTGTGLASLQMGIGRKHNKSKNPTVKINGTTVTVPNNWKGYDQTDRSDFFGVIEIPFDINLLQASNTVSVTFPDGGGHISSMILEVKKYDQAVIGNESITINSPSTNVESDTKVNVTLAYTANATRDIVAEFWSSTGWLGQAVKTVSAGNRTETLTINLNNAPATGSGYVVKASIRPVGTNWTSNIATDQVNGLNVIPAAVQNPYGGTPSYLPGKVESENYDTGGEGVAYHDSNTSNQGGQYRTDGVDVEACSDTGGGFNVGWINASEWLEYTVNVGITDNYDFFPRVASTSANGQFKILVDGVAVTGNLSVPNTGGWQTFQTMHIRNIALTAGQHVIRWETVNGGYNFNSWAAWQSSTSSSRTRQVVEEQNDVVVYPNPVTDKKVYIKLPSPDESTTQVEIVDLQGRVVKTTSFNGGLHAISVNALTSGVYIVQITTQSAQFTKKIIIE</sequence>
<protein>
    <submittedName>
        <fullName evidence="1">Beta-agarase</fullName>
    </submittedName>
</protein>
<proteinExistence type="evidence at protein level"/>
<reference evidence="1" key="1">
    <citation type="submission" date="2014-11" db="EMBL/GenBank/DDBJ databases">
        <authorList>
            <person name="Chen X."/>
        </authorList>
    </citation>
    <scope>NUCLEOTIDE SEQUENCE</scope>
    <source>
        <strain evidence="1">OC4</strain>
    </source>
</reference>
<accession>A0ACD6B8T0</accession>
<evidence type="ECO:0000313" key="1">
    <source>
        <dbReference type="EMBL" id="AJW82063.1"/>
    </source>
</evidence>
<dbReference type="EMBL" id="KP179239">
    <property type="protein sequence ID" value="AJW82063.1"/>
    <property type="molecule type" value="Genomic_DNA"/>
</dbReference>
<accession>A0A0D5CS34</accession>
<dbReference type="PDB" id="8WAE">
    <property type="method" value="X-ray"/>
    <property type="resolution" value="1.75 A"/>
    <property type="chains" value="A/B=451-558"/>
</dbReference>
<organism evidence="1">
    <name type="scientific">Flammeovirga sp. OC4</name>
    <dbReference type="NCBI Taxonomy" id="1382345"/>
    <lineage>
        <taxon>Bacteria</taxon>
        <taxon>Pseudomonadati</taxon>
        <taxon>Bacteroidota</taxon>
        <taxon>Cytophagia</taxon>
        <taxon>Cytophagales</taxon>
        <taxon>Flammeovirgaceae</taxon>
        <taxon>Flammeovirga</taxon>
    </lineage>
</organism>
<name>A0ACD6B8T0_9BACT</name>